<keyword evidence="2" id="KW-0313">Glucose metabolism</keyword>
<dbReference type="Proteomes" id="UP000335538">
    <property type="component" value="Unassembled WGS sequence"/>
</dbReference>
<dbReference type="GO" id="GO:0005829">
    <property type="term" value="C:cytosol"/>
    <property type="evidence" value="ECO:0007669"/>
    <property type="project" value="TreeGrafter"/>
</dbReference>
<evidence type="ECO:0000256" key="1">
    <source>
        <dbReference type="ARBA" id="ARBA00005564"/>
    </source>
</evidence>
<dbReference type="SUPFAM" id="SSF75011">
    <property type="entry name" value="3-carboxy-cis,cis-mucoante lactonizing enzyme"/>
    <property type="match status" value="1"/>
</dbReference>
<dbReference type="Pfam" id="PF10282">
    <property type="entry name" value="Lactonase"/>
    <property type="match status" value="1"/>
</dbReference>
<dbReference type="PANTHER" id="PTHR30344:SF1">
    <property type="entry name" value="6-PHOSPHOGLUCONOLACTONASE"/>
    <property type="match status" value="1"/>
</dbReference>
<dbReference type="AlphaFoldDB" id="A0A5E5APU8"/>
<dbReference type="EC" id="3.1.1.31" evidence="3"/>
<evidence type="ECO:0000256" key="2">
    <source>
        <dbReference type="ARBA" id="ARBA00022526"/>
    </source>
</evidence>
<dbReference type="Gene3D" id="2.130.10.10">
    <property type="entry name" value="YVTN repeat-like/Quinoprotein amine dehydrogenase"/>
    <property type="match status" value="1"/>
</dbReference>
<comment type="similarity">
    <text evidence="1">Belongs to the cycloisomerase 2 family.</text>
</comment>
<protein>
    <submittedName>
        <fullName evidence="3">6-phosphogluconolactonase</fullName>
        <ecNumber evidence="3">3.1.1.31</ecNumber>
    </submittedName>
</protein>
<gene>
    <name evidence="3" type="primary">pgl</name>
    <name evidence="3" type="ORF">PSP31121_00590</name>
</gene>
<dbReference type="RefSeq" id="WP_150808090.1">
    <property type="nucleotide sequence ID" value="NZ_CABPSR010000001.1"/>
</dbReference>
<dbReference type="InterPro" id="IPR050282">
    <property type="entry name" value="Cycloisomerase_2"/>
</dbReference>
<name>A0A5E5APU8_9BURK</name>
<keyword evidence="2" id="KW-0119">Carbohydrate metabolism</keyword>
<dbReference type="GO" id="GO:0017057">
    <property type="term" value="F:6-phosphogluconolactonase activity"/>
    <property type="evidence" value="ECO:0007669"/>
    <property type="project" value="UniProtKB-EC"/>
</dbReference>
<organism evidence="3 4">
    <name type="scientific">Pandoraea sputorum</name>
    <dbReference type="NCBI Taxonomy" id="93222"/>
    <lineage>
        <taxon>Bacteria</taxon>
        <taxon>Pseudomonadati</taxon>
        <taxon>Pseudomonadota</taxon>
        <taxon>Betaproteobacteria</taxon>
        <taxon>Burkholderiales</taxon>
        <taxon>Burkholderiaceae</taxon>
        <taxon>Pandoraea</taxon>
    </lineage>
</organism>
<dbReference type="PANTHER" id="PTHR30344">
    <property type="entry name" value="6-PHOSPHOGLUCONOLACTONASE-RELATED"/>
    <property type="match status" value="1"/>
</dbReference>
<evidence type="ECO:0000313" key="4">
    <source>
        <dbReference type="Proteomes" id="UP000335538"/>
    </source>
</evidence>
<keyword evidence="3" id="KW-0378">Hydrolase</keyword>
<accession>A0A5E5APU8</accession>
<evidence type="ECO:0000313" key="3">
    <source>
        <dbReference type="EMBL" id="VVE75749.1"/>
    </source>
</evidence>
<dbReference type="GO" id="GO:0006006">
    <property type="term" value="P:glucose metabolic process"/>
    <property type="evidence" value="ECO:0007669"/>
    <property type="project" value="UniProtKB-KW"/>
</dbReference>
<proteinExistence type="inferred from homology"/>
<reference evidence="3 4" key="1">
    <citation type="submission" date="2019-08" db="EMBL/GenBank/DDBJ databases">
        <authorList>
            <person name="Peeters C."/>
        </authorList>
    </citation>
    <scope>NUCLEOTIDE SEQUENCE [LARGE SCALE GENOMIC DNA]</scope>
    <source>
        <strain evidence="3 4">LMG 31121</strain>
    </source>
</reference>
<dbReference type="InterPro" id="IPR019405">
    <property type="entry name" value="Lactonase_7-beta_prop"/>
</dbReference>
<sequence>MKSFAYAISFSGGVNAYAVQSNGELKHIGVPVTDESYSIAAYRDKVFVGGYRHISVFSVAPDGTLVPLIKNYDLGPGSPITSIAVTTAPGSDNCFVYTNDGQVHAFFFIDQINKIERIDLGRYQGPKGYVSEIRVDPVGRFLYATMFGGQADLGVFMINTFGQLAFRSGARLPFVGNTIIGPDISNRDPERRFTYVGTIIDNSVHGYRVNVGELSPLDWAGYDLPGSPSAIQMSPDGAYLFLSTAADRFGGENLVISFAVDNSDGSLTQVNSQPCDEETTAFAMALGGKYLYATSYTEKKIYCFQVKDGGALARVSPTTTPDFNDAIVTVNLA</sequence>
<dbReference type="InterPro" id="IPR015943">
    <property type="entry name" value="WD40/YVTN_repeat-like_dom_sf"/>
</dbReference>
<dbReference type="EMBL" id="CABPSR010000001">
    <property type="protein sequence ID" value="VVE75749.1"/>
    <property type="molecule type" value="Genomic_DNA"/>
</dbReference>